<evidence type="ECO:0000256" key="2">
    <source>
        <dbReference type="ARBA" id="ARBA00023043"/>
    </source>
</evidence>
<gene>
    <name evidence="4" type="ORF">I8J30_18060</name>
</gene>
<proteinExistence type="predicted"/>
<protein>
    <submittedName>
        <fullName evidence="4">Ankyrin repeat domain-containing protein</fullName>
    </submittedName>
</protein>
<dbReference type="PROSITE" id="PS50297">
    <property type="entry name" value="ANK_REP_REGION"/>
    <property type="match status" value="2"/>
</dbReference>
<keyword evidence="1" id="KW-0677">Repeat</keyword>
<reference evidence="4 5" key="1">
    <citation type="submission" date="2021-04" db="EMBL/GenBank/DDBJ databases">
        <title>Paenibacillus sp. DLE-14 whole genome sequence.</title>
        <authorList>
            <person name="Ham Y.J."/>
        </authorList>
    </citation>
    <scope>NUCLEOTIDE SEQUENCE [LARGE SCALE GENOMIC DNA]</scope>
    <source>
        <strain evidence="4 5">DLE-14</strain>
    </source>
</reference>
<evidence type="ECO:0000256" key="1">
    <source>
        <dbReference type="ARBA" id="ARBA00022737"/>
    </source>
</evidence>
<dbReference type="EMBL" id="JAGKSP010000007">
    <property type="protein sequence ID" value="MBP3964628.1"/>
    <property type="molecule type" value="Genomic_DNA"/>
</dbReference>
<dbReference type="SMART" id="SM00248">
    <property type="entry name" value="ANK"/>
    <property type="match status" value="4"/>
</dbReference>
<dbReference type="RefSeq" id="WP_210660315.1">
    <property type="nucleotide sequence ID" value="NZ_JAGKSP010000007.1"/>
</dbReference>
<feature type="repeat" description="ANK" evidence="3">
    <location>
        <begin position="39"/>
        <end position="71"/>
    </location>
</feature>
<keyword evidence="2 3" id="KW-0040">ANK repeat</keyword>
<comment type="caution">
    <text evidence="4">The sequence shown here is derived from an EMBL/GenBank/DDBJ whole genome shotgun (WGS) entry which is preliminary data.</text>
</comment>
<accession>A0ABS5CFK7</accession>
<dbReference type="InterPro" id="IPR002110">
    <property type="entry name" value="Ankyrin_rpt"/>
</dbReference>
<dbReference type="PANTHER" id="PTHR24198:SF165">
    <property type="entry name" value="ANKYRIN REPEAT-CONTAINING PROTEIN-RELATED"/>
    <property type="match status" value="1"/>
</dbReference>
<evidence type="ECO:0000256" key="3">
    <source>
        <dbReference type="PROSITE-ProRule" id="PRU00023"/>
    </source>
</evidence>
<name>A0ABS5CFK7_9BACL</name>
<dbReference type="Gene3D" id="1.25.40.20">
    <property type="entry name" value="Ankyrin repeat-containing domain"/>
    <property type="match status" value="2"/>
</dbReference>
<sequence length="174" mass="18444">MENKSLIEDIFQAARLDEVSQLRAILTAHPELANTENDDGLTPLGFAAHFGSKEAVQALLDHGADVNAISHSKVSYIPSNTALHAAIAGERSVDVISLLLSNQAQPTIIDSNGHTVLHTAAFHDDNEEIIRLLLAHGADIHALTGGGETAASIATKQGNHRVAELLQRANEAVN</sequence>
<evidence type="ECO:0000313" key="4">
    <source>
        <dbReference type="EMBL" id="MBP3964628.1"/>
    </source>
</evidence>
<evidence type="ECO:0000313" key="5">
    <source>
        <dbReference type="Proteomes" id="UP000673394"/>
    </source>
</evidence>
<keyword evidence="5" id="KW-1185">Reference proteome</keyword>
<dbReference type="PRINTS" id="PR01415">
    <property type="entry name" value="ANKYRIN"/>
</dbReference>
<dbReference type="PANTHER" id="PTHR24198">
    <property type="entry name" value="ANKYRIN REPEAT AND PROTEIN KINASE DOMAIN-CONTAINING PROTEIN"/>
    <property type="match status" value="1"/>
</dbReference>
<feature type="repeat" description="ANK" evidence="3">
    <location>
        <begin position="112"/>
        <end position="145"/>
    </location>
</feature>
<dbReference type="Proteomes" id="UP000673394">
    <property type="component" value="Unassembled WGS sequence"/>
</dbReference>
<dbReference type="InterPro" id="IPR036770">
    <property type="entry name" value="Ankyrin_rpt-contain_sf"/>
</dbReference>
<dbReference type="Pfam" id="PF12796">
    <property type="entry name" value="Ank_2"/>
    <property type="match status" value="1"/>
</dbReference>
<organism evidence="4 5">
    <name type="scientific">Paenibacillus lignilyticus</name>
    <dbReference type="NCBI Taxonomy" id="1172615"/>
    <lineage>
        <taxon>Bacteria</taxon>
        <taxon>Bacillati</taxon>
        <taxon>Bacillota</taxon>
        <taxon>Bacilli</taxon>
        <taxon>Bacillales</taxon>
        <taxon>Paenibacillaceae</taxon>
        <taxon>Paenibacillus</taxon>
    </lineage>
</organism>
<dbReference type="PROSITE" id="PS50088">
    <property type="entry name" value="ANK_REPEAT"/>
    <property type="match status" value="2"/>
</dbReference>
<dbReference type="Pfam" id="PF13637">
    <property type="entry name" value="Ank_4"/>
    <property type="match status" value="1"/>
</dbReference>
<dbReference type="SUPFAM" id="SSF48403">
    <property type="entry name" value="Ankyrin repeat"/>
    <property type="match status" value="1"/>
</dbReference>